<name>A0A9X1YKY3_9BURK</name>
<feature type="compositionally biased region" description="Low complexity" evidence="1">
    <location>
        <begin position="64"/>
        <end position="87"/>
    </location>
</feature>
<dbReference type="RefSeq" id="WP_275683682.1">
    <property type="nucleotide sequence ID" value="NZ_JAJLJH010000005.1"/>
</dbReference>
<accession>A0A9X1YKY3</accession>
<gene>
    <name evidence="3" type="ORF">LPC04_18210</name>
</gene>
<evidence type="ECO:0000256" key="1">
    <source>
        <dbReference type="SAM" id="MobiDB-lite"/>
    </source>
</evidence>
<feature type="signal peptide" evidence="2">
    <location>
        <begin position="1"/>
        <end position="25"/>
    </location>
</feature>
<evidence type="ECO:0000313" key="3">
    <source>
        <dbReference type="EMBL" id="MCK9687642.1"/>
    </source>
</evidence>
<feature type="region of interest" description="Disordered" evidence="1">
    <location>
        <begin position="64"/>
        <end position="94"/>
    </location>
</feature>
<keyword evidence="4" id="KW-1185">Reference proteome</keyword>
<organism evidence="3 4">
    <name type="scientific">Scleromatobacter humisilvae</name>
    <dbReference type="NCBI Taxonomy" id="2897159"/>
    <lineage>
        <taxon>Bacteria</taxon>
        <taxon>Pseudomonadati</taxon>
        <taxon>Pseudomonadota</taxon>
        <taxon>Betaproteobacteria</taxon>
        <taxon>Burkholderiales</taxon>
        <taxon>Sphaerotilaceae</taxon>
        <taxon>Scleromatobacter</taxon>
    </lineage>
</organism>
<sequence>MLNLTRTALIALGLCAAAALSPVFAAGAPAAAASAPLPADVGAAMPAVTTATAPVAAAPAPESAASAAAPAPDSPASAAAAAEPAPTGSLDDRVQQTKADVIRLNRDLLVLEEELLFPANTQVAVFVSMDVGLLFDLDSVQIKLDDKVVTTYLYTPLEVQALHRGGVQRVYLGDLKAGSHEIVAFFTGKGPHDRDYKRATTIKFDKATEPKYIELQIKDVQQKLQPEFDVKVWQ</sequence>
<protein>
    <submittedName>
        <fullName evidence="3">AraC family transcriptional regulator</fullName>
    </submittedName>
</protein>
<feature type="chain" id="PRO_5040798558" evidence="2">
    <location>
        <begin position="26"/>
        <end position="234"/>
    </location>
</feature>
<dbReference type="AlphaFoldDB" id="A0A9X1YKY3"/>
<evidence type="ECO:0000313" key="4">
    <source>
        <dbReference type="Proteomes" id="UP001139353"/>
    </source>
</evidence>
<comment type="caution">
    <text evidence="3">The sequence shown here is derived from an EMBL/GenBank/DDBJ whole genome shotgun (WGS) entry which is preliminary data.</text>
</comment>
<evidence type="ECO:0000256" key="2">
    <source>
        <dbReference type="SAM" id="SignalP"/>
    </source>
</evidence>
<reference evidence="3" key="1">
    <citation type="submission" date="2021-11" db="EMBL/GenBank/DDBJ databases">
        <title>BS-T2-15 a new species belonging to the Comamonadaceae family isolated from the soil of a French oak forest.</title>
        <authorList>
            <person name="Mieszkin S."/>
            <person name="Alain K."/>
        </authorList>
    </citation>
    <scope>NUCLEOTIDE SEQUENCE</scope>
    <source>
        <strain evidence="3">BS-T2-15</strain>
    </source>
</reference>
<dbReference type="EMBL" id="JAJLJH010000005">
    <property type="protein sequence ID" value="MCK9687642.1"/>
    <property type="molecule type" value="Genomic_DNA"/>
</dbReference>
<dbReference type="Proteomes" id="UP001139353">
    <property type="component" value="Unassembled WGS sequence"/>
</dbReference>
<keyword evidence="2" id="KW-0732">Signal</keyword>
<proteinExistence type="predicted"/>